<dbReference type="EMBL" id="BQMJ01000020">
    <property type="protein sequence ID" value="GJQ11026.1"/>
    <property type="molecule type" value="Genomic_DNA"/>
</dbReference>
<accession>A0A9C7PV66</accession>
<feature type="domain" description="NADP-dependent oxidoreductase" evidence="6">
    <location>
        <begin position="18"/>
        <end position="289"/>
    </location>
</feature>
<evidence type="ECO:0000256" key="5">
    <source>
        <dbReference type="PIRSR" id="PIRSR000097-3"/>
    </source>
</evidence>
<dbReference type="CDD" id="cd19071">
    <property type="entry name" value="AKR_AKR1-5-like"/>
    <property type="match status" value="1"/>
</dbReference>
<evidence type="ECO:0000313" key="7">
    <source>
        <dbReference type="EMBL" id="GJQ10532.1"/>
    </source>
</evidence>
<dbReference type="Proteomes" id="UP001061958">
    <property type="component" value="Unassembled WGS sequence"/>
</dbReference>
<sequence length="307" mass="34243">MATPAAVLNTGAKIPLVGFGTWKAEPGRVGEAVRTALDAGYRHIDCAAVYGNEKEIGQVFKEVFSGGKVKRSDVFVTSKLWNTCHKKEHVIEACKQTLKDLQLDYLDLYLIHWPCAFEFAGLPITEENTIPKNNKGEIAFAKVPLQETWKAMEDLQKQGLVKAIGVSNYRIVELLDLLSYCEIVPAVNQIEVHPYNQRKDLKEFCESRGIHVTAYSPLGSGKEGPLQDSVVRSISEKLGKTPAQVLLAWGLQRGTSVIPKSVTPTRIKENLNCTFKLDPEVVKQIDQLERGQVVCDMREYWGFPIDA</sequence>
<feature type="site" description="Lowers pKa of active site Tyr" evidence="5">
    <location>
        <position position="79"/>
    </location>
</feature>
<dbReference type="GO" id="GO:0016491">
    <property type="term" value="F:oxidoreductase activity"/>
    <property type="evidence" value="ECO:0007669"/>
    <property type="project" value="UniProtKB-KW"/>
</dbReference>
<dbReference type="InterPro" id="IPR018170">
    <property type="entry name" value="Aldo/ket_reductase_CS"/>
</dbReference>
<evidence type="ECO:0000259" key="6">
    <source>
        <dbReference type="Pfam" id="PF00248"/>
    </source>
</evidence>
<dbReference type="PANTHER" id="PTHR11732">
    <property type="entry name" value="ALDO/KETO REDUCTASE"/>
    <property type="match status" value="1"/>
</dbReference>
<dbReference type="InterPro" id="IPR036812">
    <property type="entry name" value="NAD(P)_OxRdtase_dom_sf"/>
</dbReference>
<dbReference type="EMBL" id="BQMJ01000016">
    <property type="protein sequence ID" value="GJQ10532.1"/>
    <property type="molecule type" value="Genomic_DNA"/>
</dbReference>
<dbReference type="SUPFAM" id="SSF51430">
    <property type="entry name" value="NAD(P)-linked oxidoreductase"/>
    <property type="match status" value="1"/>
</dbReference>
<proteinExistence type="inferred from homology"/>
<organism evidence="7 9">
    <name type="scientific">Galdieria partita</name>
    <dbReference type="NCBI Taxonomy" id="83374"/>
    <lineage>
        <taxon>Eukaryota</taxon>
        <taxon>Rhodophyta</taxon>
        <taxon>Bangiophyceae</taxon>
        <taxon>Galdieriales</taxon>
        <taxon>Galdieriaceae</taxon>
        <taxon>Galdieria</taxon>
    </lineage>
</organism>
<comment type="similarity">
    <text evidence="1">Belongs to the aldo/keto reductase family.</text>
</comment>
<evidence type="ECO:0000256" key="1">
    <source>
        <dbReference type="ARBA" id="ARBA00007905"/>
    </source>
</evidence>
<dbReference type="AlphaFoldDB" id="A0A9C7PV66"/>
<dbReference type="Pfam" id="PF00248">
    <property type="entry name" value="Aldo_ket_red"/>
    <property type="match status" value="1"/>
</dbReference>
<evidence type="ECO:0000256" key="2">
    <source>
        <dbReference type="ARBA" id="ARBA00023002"/>
    </source>
</evidence>
<dbReference type="InterPro" id="IPR020471">
    <property type="entry name" value="AKR"/>
</dbReference>
<feature type="active site" description="Proton donor" evidence="3">
    <location>
        <position position="50"/>
    </location>
</feature>
<reference evidence="7" key="1">
    <citation type="journal article" date="2022" name="Proc. Natl. Acad. Sci. U.S.A.">
        <title>Life cycle and functional genomics of the unicellular red alga Galdieria for elucidating algal and plant evolution and industrial use.</title>
        <authorList>
            <person name="Hirooka S."/>
            <person name="Itabashi T."/>
            <person name="Ichinose T.M."/>
            <person name="Onuma R."/>
            <person name="Fujiwara T."/>
            <person name="Yamashita S."/>
            <person name="Jong L.W."/>
            <person name="Tomita R."/>
            <person name="Iwane A.H."/>
            <person name="Miyagishima S.Y."/>
        </authorList>
    </citation>
    <scope>NUCLEOTIDE SEQUENCE</scope>
    <source>
        <strain evidence="7">NBRC 102759</strain>
    </source>
</reference>
<dbReference type="PROSITE" id="PS00062">
    <property type="entry name" value="ALDOKETO_REDUCTASE_2"/>
    <property type="match status" value="1"/>
</dbReference>
<dbReference type="FunFam" id="3.20.20.100:FF:000007">
    <property type="entry name" value="NAD(P)H-dependent D-xylose reductase xyl1"/>
    <property type="match status" value="1"/>
</dbReference>
<reference evidence="7" key="2">
    <citation type="submission" date="2022-01" db="EMBL/GenBank/DDBJ databases">
        <authorList>
            <person name="Hirooka S."/>
            <person name="Miyagishima S.Y."/>
        </authorList>
    </citation>
    <scope>NUCLEOTIDE SEQUENCE</scope>
    <source>
        <strain evidence="7">NBRC 102759</strain>
    </source>
</reference>
<evidence type="ECO:0000256" key="4">
    <source>
        <dbReference type="PIRSR" id="PIRSR000097-2"/>
    </source>
</evidence>
<dbReference type="InterPro" id="IPR023210">
    <property type="entry name" value="NADP_OxRdtase_dom"/>
</dbReference>
<dbReference type="Gene3D" id="3.20.20.100">
    <property type="entry name" value="NADP-dependent oxidoreductase domain"/>
    <property type="match status" value="1"/>
</dbReference>
<dbReference type="OrthoDB" id="416253at2759"/>
<protein>
    <recommendedName>
        <fullName evidence="6">NADP-dependent oxidoreductase domain-containing protein</fullName>
    </recommendedName>
</protein>
<gene>
    <name evidence="7" type="ORF">GpartN1_g2323.t1</name>
    <name evidence="8" type="ORF">GpartN1_g2817.t1</name>
</gene>
<dbReference type="PROSITE" id="PS00798">
    <property type="entry name" value="ALDOKETO_REDUCTASE_1"/>
    <property type="match status" value="1"/>
</dbReference>
<evidence type="ECO:0000313" key="8">
    <source>
        <dbReference type="EMBL" id="GJQ11026.1"/>
    </source>
</evidence>
<comment type="caution">
    <text evidence="7">The sequence shown here is derived from an EMBL/GenBank/DDBJ whole genome shotgun (WGS) entry which is preliminary data.</text>
</comment>
<name>A0A9C7PV66_9RHOD</name>
<keyword evidence="2" id="KW-0560">Oxidoreductase</keyword>
<dbReference type="PIRSF" id="PIRSF000097">
    <property type="entry name" value="AKR"/>
    <property type="match status" value="1"/>
</dbReference>
<evidence type="ECO:0000313" key="9">
    <source>
        <dbReference type="Proteomes" id="UP001061958"/>
    </source>
</evidence>
<feature type="binding site" evidence="4">
    <location>
        <position position="112"/>
    </location>
    <ligand>
        <name>substrate</name>
    </ligand>
</feature>
<evidence type="ECO:0000256" key="3">
    <source>
        <dbReference type="PIRSR" id="PIRSR000097-1"/>
    </source>
</evidence>
<keyword evidence="9" id="KW-1185">Reference proteome</keyword>
<dbReference type="PRINTS" id="PR00069">
    <property type="entry name" value="ALDKETRDTASE"/>
</dbReference>